<dbReference type="Gene3D" id="1.10.287.130">
    <property type="match status" value="1"/>
</dbReference>
<keyword evidence="8" id="KW-0547">Nucleotide-binding</keyword>
<evidence type="ECO:0000256" key="2">
    <source>
        <dbReference type="ARBA" id="ARBA00004651"/>
    </source>
</evidence>
<evidence type="ECO:0000259" key="18">
    <source>
        <dbReference type="PROSITE" id="PS50885"/>
    </source>
</evidence>
<dbReference type="GO" id="GO:0000155">
    <property type="term" value="F:phosphorelay sensor kinase activity"/>
    <property type="evidence" value="ECO:0007669"/>
    <property type="project" value="InterPro"/>
</dbReference>
<dbReference type="SUPFAM" id="SSF47384">
    <property type="entry name" value="Homodimeric domain of signal transducing histidine kinase"/>
    <property type="match status" value="1"/>
</dbReference>
<feature type="transmembrane region" description="Helical" evidence="14">
    <location>
        <begin position="35"/>
        <end position="55"/>
    </location>
</feature>
<dbReference type="PROSITE" id="PS50113">
    <property type="entry name" value="PAC"/>
    <property type="match status" value="1"/>
</dbReference>
<feature type="transmembrane region" description="Helical" evidence="14">
    <location>
        <begin position="202"/>
        <end position="221"/>
    </location>
</feature>
<keyword evidence="20" id="KW-1185">Reference proteome</keyword>
<evidence type="ECO:0000256" key="6">
    <source>
        <dbReference type="ARBA" id="ARBA00022679"/>
    </source>
</evidence>
<evidence type="ECO:0000256" key="12">
    <source>
        <dbReference type="ARBA" id="ARBA00023012"/>
    </source>
</evidence>
<evidence type="ECO:0000313" key="19">
    <source>
        <dbReference type="EMBL" id="MBE9116604.1"/>
    </source>
</evidence>
<dbReference type="InterPro" id="IPR000014">
    <property type="entry name" value="PAS"/>
</dbReference>
<evidence type="ECO:0000256" key="3">
    <source>
        <dbReference type="ARBA" id="ARBA00012438"/>
    </source>
</evidence>
<evidence type="ECO:0000256" key="7">
    <source>
        <dbReference type="ARBA" id="ARBA00022692"/>
    </source>
</evidence>
<dbReference type="InterPro" id="IPR003660">
    <property type="entry name" value="HAMP_dom"/>
</dbReference>
<evidence type="ECO:0000256" key="8">
    <source>
        <dbReference type="ARBA" id="ARBA00022741"/>
    </source>
</evidence>
<reference evidence="19" key="1">
    <citation type="submission" date="2020-10" db="EMBL/GenBank/DDBJ databases">
        <authorList>
            <person name="Castelo-Branco R."/>
            <person name="Eusebio N."/>
            <person name="Adriana R."/>
            <person name="Vieira A."/>
            <person name="Brugerolle De Fraissinette N."/>
            <person name="Rezende De Castro R."/>
            <person name="Schneider M.P."/>
            <person name="Vasconcelos V."/>
            <person name="Leao P.N."/>
        </authorList>
    </citation>
    <scope>NUCLEOTIDE SEQUENCE</scope>
    <source>
        <strain evidence="19">LEGE 07157</strain>
    </source>
</reference>
<name>A0A8J7DWS2_9CYAN</name>
<keyword evidence="6" id="KW-0808">Transferase</keyword>
<dbReference type="InterPro" id="IPR035965">
    <property type="entry name" value="PAS-like_dom_sf"/>
</dbReference>
<dbReference type="AlphaFoldDB" id="A0A8J7DWS2"/>
<dbReference type="SUPFAM" id="SSF55874">
    <property type="entry name" value="ATPase domain of HSP90 chaperone/DNA topoisomerase II/histidine kinase"/>
    <property type="match status" value="1"/>
</dbReference>
<dbReference type="InterPro" id="IPR036890">
    <property type="entry name" value="HATPase_C_sf"/>
</dbReference>
<feature type="domain" description="HAMP" evidence="18">
    <location>
        <begin position="223"/>
        <end position="275"/>
    </location>
</feature>
<evidence type="ECO:0000259" key="17">
    <source>
        <dbReference type="PROSITE" id="PS50113"/>
    </source>
</evidence>
<dbReference type="GO" id="GO:0005524">
    <property type="term" value="F:ATP binding"/>
    <property type="evidence" value="ECO:0007669"/>
    <property type="project" value="UniProtKB-KW"/>
</dbReference>
<keyword evidence="7 14" id="KW-0812">Transmembrane</keyword>
<evidence type="ECO:0000256" key="4">
    <source>
        <dbReference type="ARBA" id="ARBA00022475"/>
    </source>
</evidence>
<keyword evidence="9" id="KW-0418">Kinase</keyword>
<dbReference type="InterPro" id="IPR003594">
    <property type="entry name" value="HATPase_dom"/>
</dbReference>
<dbReference type="PANTHER" id="PTHR43065">
    <property type="entry name" value="SENSOR HISTIDINE KINASE"/>
    <property type="match status" value="1"/>
</dbReference>
<dbReference type="PROSITE" id="PS50885">
    <property type="entry name" value="HAMP"/>
    <property type="match status" value="1"/>
</dbReference>
<organism evidence="19 20">
    <name type="scientific">Lusitaniella coriacea LEGE 07157</name>
    <dbReference type="NCBI Taxonomy" id="945747"/>
    <lineage>
        <taxon>Bacteria</taxon>
        <taxon>Bacillati</taxon>
        <taxon>Cyanobacteriota</taxon>
        <taxon>Cyanophyceae</taxon>
        <taxon>Spirulinales</taxon>
        <taxon>Lusitaniellaceae</taxon>
        <taxon>Lusitaniella</taxon>
    </lineage>
</organism>
<evidence type="ECO:0000256" key="11">
    <source>
        <dbReference type="ARBA" id="ARBA00022989"/>
    </source>
</evidence>
<gene>
    <name evidence="19" type="ORF">IQ249_11905</name>
</gene>
<dbReference type="InterPro" id="IPR004358">
    <property type="entry name" value="Sig_transdc_His_kin-like_C"/>
</dbReference>
<dbReference type="EMBL" id="JADEWZ010000016">
    <property type="protein sequence ID" value="MBE9116604.1"/>
    <property type="molecule type" value="Genomic_DNA"/>
</dbReference>
<evidence type="ECO:0000256" key="5">
    <source>
        <dbReference type="ARBA" id="ARBA00022553"/>
    </source>
</evidence>
<comment type="caution">
    <text evidence="19">The sequence shown here is derived from an EMBL/GenBank/DDBJ whole genome shotgun (WGS) entry which is preliminary data.</text>
</comment>
<dbReference type="PANTHER" id="PTHR43065:SF50">
    <property type="entry name" value="HISTIDINE KINASE"/>
    <property type="match status" value="1"/>
</dbReference>
<feature type="domain" description="PAS" evidence="16">
    <location>
        <begin position="276"/>
        <end position="328"/>
    </location>
</feature>
<protein>
    <recommendedName>
        <fullName evidence="3">histidine kinase</fullName>
        <ecNumber evidence="3">2.7.13.3</ecNumber>
    </recommendedName>
</protein>
<dbReference type="Pfam" id="PF00672">
    <property type="entry name" value="HAMP"/>
    <property type="match status" value="1"/>
</dbReference>
<dbReference type="PROSITE" id="PS50109">
    <property type="entry name" value="HIS_KIN"/>
    <property type="match status" value="1"/>
</dbReference>
<comment type="catalytic activity">
    <reaction evidence="1">
        <text>ATP + protein L-histidine = ADP + protein N-phospho-L-histidine.</text>
        <dbReference type="EC" id="2.7.13.3"/>
    </reaction>
</comment>
<keyword evidence="4" id="KW-1003">Cell membrane</keyword>
<keyword evidence="5" id="KW-0597">Phosphoprotein</keyword>
<dbReference type="InterPro" id="IPR005467">
    <property type="entry name" value="His_kinase_dom"/>
</dbReference>
<dbReference type="PROSITE" id="PS50112">
    <property type="entry name" value="PAS"/>
    <property type="match status" value="1"/>
</dbReference>
<dbReference type="GO" id="GO:0005886">
    <property type="term" value="C:plasma membrane"/>
    <property type="evidence" value="ECO:0007669"/>
    <property type="project" value="UniProtKB-SubCell"/>
</dbReference>
<feature type="domain" description="PAC" evidence="17">
    <location>
        <begin position="348"/>
        <end position="399"/>
    </location>
</feature>
<evidence type="ECO:0000256" key="10">
    <source>
        <dbReference type="ARBA" id="ARBA00022840"/>
    </source>
</evidence>
<dbReference type="NCBIfam" id="TIGR00229">
    <property type="entry name" value="sensory_box"/>
    <property type="match status" value="1"/>
</dbReference>
<dbReference type="InterPro" id="IPR036097">
    <property type="entry name" value="HisK_dim/P_sf"/>
</dbReference>
<dbReference type="SMART" id="SM00091">
    <property type="entry name" value="PAS"/>
    <property type="match status" value="1"/>
</dbReference>
<dbReference type="InterPro" id="IPR003661">
    <property type="entry name" value="HisK_dim/P_dom"/>
</dbReference>
<sequence>MKKNRKFSNLLPLNWFYRSNRDGTRMRFFPISWKLLSIQALGWLFFIAAIGIFQYKNVRDELYGRIEISGKDIAQTLSIVLSQNSSLFDAKNSTSFIVDLKREITELERVLVMDPGLNIITDTDPQSLITQNDRDLLTKILEKEKEEYGFYEDYDNYKHYRIIRPIQSENSLGSTEDIIGFLLIDIDASYVEKSVYIGFMKVMTLISILLLLFAILIYHLLDRIIVSPLTRLTDASESLGQGNLATRVKINTYDELEILANSFNDMVQHLQATTVSKTYVNNIIHSMLDSMIVIDREGKIKTVNQATLQTLGYKQKELIDRHIEILFENKKLIASQVENIIENQSTIIDFTTNFLTKRNKAIPMSVSVSIMLVRGKLSGLVYVAKDITERQQAQENLRQSEAREREKSAQLEKTMQELKSMQSQLIHTEKMSSLGQMVAGVAHEINNPVSFIYGNLSPADEYIQDLLKLVEMYQKHTSQTDEEIQEYIQEIDLEFLKIDLPKLLDSMKVGANRIREIVLSLRNFSRLDEAEFKEVDLHEGIDSTLMILHNRLKFKPERPGIKVIKNYINLPLVQCYPSQLNQVFMNILANAIDALDAYNDRRTMEEIEANPSIIKIQTQRIDENRVAIHLSDNGPGMPEQVRERLFDPFFTTKPIGKGTGLGLSISYQIVVEKHGGKMWCESVPEKGAKFTIEIPIQQRTCEIS</sequence>
<evidence type="ECO:0000256" key="9">
    <source>
        <dbReference type="ARBA" id="ARBA00022777"/>
    </source>
</evidence>
<dbReference type="CDD" id="cd00130">
    <property type="entry name" value="PAS"/>
    <property type="match status" value="1"/>
</dbReference>
<accession>A0A8J7DWS2</accession>
<keyword evidence="14" id="KW-0472">Membrane</keyword>
<dbReference type="Pfam" id="PF02518">
    <property type="entry name" value="HATPase_c"/>
    <property type="match status" value="1"/>
</dbReference>
<dbReference type="Gene3D" id="3.30.450.20">
    <property type="entry name" value="PAS domain"/>
    <property type="match status" value="1"/>
</dbReference>
<dbReference type="Gene3D" id="3.30.565.10">
    <property type="entry name" value="Histidine kinase-like ATPase, C-terminal domain"/>
    <property type="match status" value="1"/>
</dbReference>
<dbReference type="SUPFAM" id="SSF55785">
    <property type="entry name" value="PYP-like sensor domain (PAS domain)"/>
    <property type="match status" value="1"/>
</dbReference>
<dbReference type="SUPFAM" id="SSF103190">
    <property type="entry name" value="Sensory domain-like"/>
    <property type="match status" value="1"/>
</dbReference>
<dbReference type="CDD" id="cd00082">
    <property type="entry name" value="HisKA"/>
    <property type="match status" value="1"/>
</dbReference>
<evidence type="ECO:0000313" key="20">
    <source>
        <dbReference type="Proteomes" id="UP000654482"/>
    </source>
</evidence>
<dbReference type="CDD" id="cd06225">
    <property type="entry name" value="HAMP"/>
    <property type="match status" value="1"/>
</dbReference>
<evidence type="ECO:0000256" key="13">
    <source>
        <dbReference type="SAM" id="Coils"/>
    </source>
</evidence>
<dbReference type="Gene3D" id="6.10.340.10">
    <property type="match status" value="1"/>
</dbReference>
<keyword evidence="11 14" id="KW-1133">Transmembrane helix</keyword>
<dbReference type="Pfam" id="PF13426">
    <property type="entry name" value="PAS_9"/>
    <property type="match status" value="1"/>
</dbReference>
<dbReference type="SMART" id="SM00304">
    <property type="entry name" value="HAMP"/>
    <property type="match status" value="1"/>
</dbReference>
<keyword evidence="12" id="KW-0902">Two-component regulatory system</keyword>
<dbReference type="InterPro" id="IPR000700">
    <property type="entry name" value="PAS-assoc_C"/>
</dbReference>
<dbReference type="InterPro" id="IPR029151">
    <property type="entry name" value="Sensor-like_sf"/>
</dbReference>
<dbReference type="PRINTS" id="PR00344">
    <property type="entry name" value="BCTRLSENSOR"/>
</dbReference>
<dbReference type="SMART" id="SM00388">
    <property type="entry name" value="HisKA"/>
    <property type="match status" value="1"/>
</dbReference>
<evidence type="ECO:0000256" key="14">
    <source>
        <dbReference type="SAM" id="Phobius"/>
    </source>
</evidence>
<dbReference type="SMART" id="SM00387">
    <property type="entry name" value="HATPase_c"/>
    <property type="match status" value="1"/>
</dbReference>
<dbReference type="RefSeq" id="WP_194029700.1">
    <property type="nucleotide sequence ID" value="NZ_JADEWZ010000016.1"/>
</dbReference>
<comment type="subcellular location">
    <subcellularLocation>
        <location evidence="2">Cell membrane</location>
        <topology evidence="2">Multi-pass membrane protein</topology>
    </subcellularLocation>
</comment>
<evidence type="ECO:0000259" key="16">
    <source>
        <dbReference type="PROSITE" id="PS50112"/>
    </source>
</evidence>
<dbReference type="Proteomes" id="UP000654482">
    <property type="component" value="Unassembled WGS sequence"/>
</dbReference>
<proteinExistence type="predicted"/>
<dbReference type="SUPFAM" id="SSF158472">
    <property type="entry name" value="HAMP domain-like"/>
    <property type="match status" value="1"/>
</dbReference>
<feature type="domain" description="Histidine kinase" evidence="15">
    <location>
        <begin position="440"/>
        <end position="698"/>
    </location>
</feature>
<keyword evidence="10" id="KW-0067">ATP-binding</keyword>
<evidence type="ECO:0000259" key="15">
    <source>
        <dbReference type="PROSITE" id="PS50109"/>
    </source>
</evidence>
<feature type="coiled-coil region" evidence="13">
    <location>
        <begin position="383"/>
        <end position="431"/>
    </location>
</feature>
<keyword evidence="13" id="KW-0175">Coiled coil</keyword>
<dbReference type="EC" id="2.7.13.3" evidence="3"/>
<evidence type="ECO:0000256" key="1">
    <source>
        <dbReference type="ARBA" id="ARBA00000085"/>
    </source>
</evidence>